<reference evidence="3" key="1">
    <citation type="submission" date="2025-08" db="UniProtKB">
        <authorList>
            <consortium name="RefSeq"/>
        </authorList>
    </citation>
    <scope>IDENTIFICATION</scope>
</reference>
<dbReference type="GO" id="GO:0005758">
    <property type="term" value="C:mitochondrial intermembrane space"/>
    <property type="evidence" value="ECO:0007669"/>
    <property type="project" value="InterPro"/>
</dbReference>
<evidence type="ECO:0000313" key="3">
    <source>
        <dbReference type="RefSeq" id="XP_003746976.1"/>
    </source>
</evidence>
<name>A0AAJ6QX74_9ACAR</name>
<accession>A0AAJ6QX74</accession>
<dbReference type="Proteomes" id="UP000694867">
    <property type="component" value="Unplaced"/>
</dbReference>
<dbReference type="RefSeq" id="XP_003746976.1">
    <property type="nucleotide sequence ID" value="XM_003746928.1"/>
</dbReference>
<organism evidence="2 3">
    <name type="scientific">Galendromus occidentalis</name>
    <name type="common">western predatory mite</name>
    <dbReference type="NCBI Taxonomy" id="34638"/>
    <lineage>
        <taxon>Eukaryota</taxon>
        <taxon>Metazoa</taxon>
        <taxon>Ecdysozoa</taxon>
        <taxon>Arthropoda</taxon>
        <taxon>Chelicerata</taxon>
        <taxon>Arachnida</taxon>
        <taxon>Acari</taxon>
        <taxon>Parasitiformes</taxon>
        <taxon>Mesostigmata</taxon>
        <taxon>Gamasina</taxon>
        <taxon>Phytoseioidea</taxon>
        <taxon>Phytoseiidae</taxon>
        <taxon>Typhlodrominae</taxon>
        <taxon>Galendromus</taxon>
    </lineage>
</organism>
<keyword evidence="2" id="KW-1185">Reference proteome</keyword>
<evidence type="ECO:0000313" key="2">
    <source>
        <dbReference type="Proteomes" id="UP000694867"/>
    </source>
</evidence>
<dbReference type="KEGG" id="goe:100898286"/>
<dbReference type="AlphaFoldDB" id="A0AAJ6QX74"/>
<gene>
    <name evidence="3" type="primary">LOC100898286</name>
</gene>
<feature type="domain" description="PRELI/MSF1" evidence="1">
    <location>
        <begin position="1"/>
        <end position="168"/>
    </location>
</feature>
<dbReference type="CTD" id="44132"/>
<evidence type="ECO:0000259" key="1">
    <source>
        <dbReference type="PROSITE" id="PS50904"/>
    </source>
</evidence>
<sequence length="212" mass="24003">MKVKTTEHTFDHPWDVVTRAVWRKYPNPLNPSVVFVDIVDREVKEGKLYSHRLLATKWGVPTWAQRIFGGDKTAYASEHSVVDPQRKIMTAVSRNLSFSSELELVERLTYTEKGPNCTLLTQETVVTIKGVPLSSHLENFIAGSITSNAAKGRQAMELVISKIKDEMAEFKSSVDDIANEAKNVASRVEDLVNVRTEEPLPQQQGWFNWFRG</sequence>
<protein>
    <submittedName>
        <fullName evidence="3">PRELI domain containing protein 3B</fullName>
    </submittedName>
</protein>
<dbReference type="PANTHER" id="PTHR11158">
    <property type="entry name" value="MSF1/PX19 RELATED"/>
    <property type="match status" value="1"/>
</dbReference>
<dbReference type="InterPro" id="IPR006797">
    <property type="entry name" value="PRELI/MSF1_dom"/>
</dbReference>
<dbReference type="PROSITE" id="PS50904">
    <property type="entry name" value="PRELI_MSF1"/>
    <property type="match status" value="1"/>
</dbReference>
<proteinExistence type="predicted"/>
<dbReference type="GeneID" id="100898286"/>
<dbReference type="Pfam" id="PF04707">
    <property type="entry name" value="PRELI"/>
    <property type="match status" value="1"/>
</dbReference>
<dbReference type="InterPro" id="IPR037365">
    <property type="entry name" value="Slowmo/Ups"/>
</dbReference>